<evidence type="ECO:0000259" key="1">
    <source>
        <dbReference type="PROSITE" id="PS50404"/>
    </source>
</evidence>
<dbReference type="Proteomes" id="UP000199598">
    <property type="component" value="Unassembled WGS sequence"/>
</dbReference>
<dbReference type="PROSITE" id="PS50404">
    <property type="entry name" value="GST_NTER"/>
    <property type="match status" value="1"/>
</dbReference>
<organism evidence="2 3">
    <name type="scientific">Pseudovibrio ascidiaceicola</name>
    <dbReference type="NCBI Taxonomy" id="285279"/>
    <lineage>
        <taxon>Bacteria</taxon>
        <taxon>Pseudomonadati</taxon>
        <taxon>Pseudomonadota</taxon>
        <taxon>Alphaproteobacteria</taxon>
        <taxon>Hyphomicrobiales</taxon>
        <taxon>Stappiaceae</taxon>
        <taxon>Pseudovibrio</taxon>
    </lineage>
</organism>
<dbReference type="SUPFAM" id="SSF52833">
    <property type="entry name" value="Thioredoxin-like"/>
    <property type="match status" value="1"/>
</dbReference>
<keyword evidence="3" id="KW-1185">Reference proteome</keyword>
<gene>
    <name evidence="2" type="ORF">SAMN04488518_103198</name>
</gene>
<dbReference type="InterPro" id="IPR036249">
    <property type="entry name" value="Thioredoxin-like_sf"/>
</dbReference>
<evidence type="ECO:0000313" key="3">
    <source>
        <dbReference type="Proteomes" id="UP000199598"/>
    </source>
</evidence>
<accession>A0A1I3XY59</accession>
<dbReference type="Gene3D" id="3.40.30.10">
    <property type="entry name" value="Glutaredoxin"/>
    <property type="match status" value="1"/>
</dbReference>
<reference evidence="2 3" key="1">
    <citation type="submission" date="2016-10" db="EMBL/GenBank/DDBJ databases">
        <authorList>
            <person name="Varghese N."/>
            <person name="Submissions S."/>
        </authorList>
    </citation>
    <scope>NUCLEOTIDE SEQUENCE [LARGE SCALE GENOMIC DNA]</scope>
    <source>
        <strain evidence="2 3">DSM 16392</strain>
    </source>
</reference>
<dbReference type="Pfam" id="PF13410">
    <property type="entry name" value="GST_C_2"/>
    <property type="match status" value="1"/>
</dbReference>
<dbReference type="InterPro" id="IPR004045">
    <property type="entry name" value="Glutathione_S-Trfase_N"/>
</dbReference>
<dbReference type="RefSeq" id="WP_093518201.1">
    <property type="nucleotide sequence ID" value="NZ_FOSK01000003.1"/>
</dbReference>
<sequence>MVILRTSPTSPYGRKARIAAAVLGLQELVKVDWADTRASEGSLYEQNPLAKVPTLLLENGDIVYDSRVALELLDTLAGGGKIIPTDDTRISALTKQAMADGITDAAIQAQIETRNHPEEHWNRTWIDRQQGKVDRTLKAFNDHPLPTPAETNGIPDCAQIALACSLGYLDLRANGDWRQNNPQLVRWHEAFVAQVPAYNETQAPEMLERS</sequence>
<feature type="domain" description="GST N-terminal" evidence="1">
    <location>
        <begin position="1"/>
        <end position="81"/>
    </location>
</feature>
<protein>
    <submittedName>
        <fullName evidence="2">Glutathione S-transferase</fullName>
    </submittedName>
</protein>
<dbReference type="Gene3D" id="1.20.1050.10">
    <property type="match status" value="1"/>
</dbReference>
<dbReference type="Pfam" id="PF13409">
    <property type="entry name" value="GST_N_2"/>
    <property type="match status" value="1"/>
</dbReference>
<proteinExistence type="predicted"/>
<dbReference type="InterPro" id="IPR036282">
    <property type="entry name" value="Glutathione-S-Trfase_C_sf"/>
</dbReference>
<dbReference type="EMBL" id="FOSK01000003">
    <property type="protein sequence ID" value="SFK23926.1"/>
    <property type="molecule type" value="Genomic_DNA"/>
</dbReference>
<name>A0A1I3XY59_9HYPH</name>
<evidence type="ECO:0000313" key="2">
    <source>
        <dbReference type="EMBL" id="SFK23926.1"/>
    </source>
</evidence>
<comment type="caution">
    <text evidence="2">The sequence shown here is derived from an EMBL/GenBank/DDBJ whole genome shotgun (WGS) entry which is preliminary data.</text>
</comment>
<dbReference type="CDD" id="cd03205">
    <property type="entry name" value="GST_C_6"/>
    <property type="match status" value="1"/>
</dbReference>
<dbReference type="SUPFAM" id="SSF47616">
    <property type="entry name" value="GST C-terminal domain-like"/>
    <property type="match status" value="1"/>
</dbReference>